<proteinExistence type="predicted"/>
<comment type="caution">
    <text evidence="2">The sequence shown here is derived from an EMBL/GenBank/DDBJ whole genome shotgun (WGS) entry which is preliminary data.</text>
</comment>
<organism evidence="2 3">
    <name type="scientific">Pleurodeles waltl</name>
    <name type="common">Iberian ribbed newt</name>
    <dbReference type="NCBI Taxonomy" id="8319"/>
    <lineage>
        <taxon>Eukaryota</taxon>
        <taxon>Metazoa</taxon>
        <taxon>Chordata</taxon>
        <taxon>Craniata</taxon>
        <taxon>Vertebrata</taxon>
        <taxon>Euteleostomi</taxon>
        <taxon>Amphibia</taxon>
        <taxon>Batrachia</taxon>
        <taxon>Caudata</taxon>
        <taxon>Salamandroidea</taxon>
        <taxon>Salamandridae</taxon>
        <taxon>Pleurodelinae</taxon>
        <taxon>Pleurodeles</taxon>
    </lineage>
</organism>
<feature type="region of interest" description="Disordered" evidence="1">
    <location>
        <begin position="93"/>
        <end position="127"/>
    </location>
</feature>
<feature type="compositionally biased region" description="Basic and acidic residues" evidence="1">
    <location>
        <begin position="1"/>
        <end position="10"/>
    </location>
</feature>
<feature type="region of interest" description="Disordered" evidence="1">
    <location>
        <begin position="1"/>
        <end position="63"/>
    </location>
</feature>
<dbReference type="EMBL" id="JANPWB010000004">
    <property type="protein sequence ID" value="KAJ1191667.1"/>
    <property type="molecule type" value="Genomic_DNA"/>
</dbReference>
<sequence>MVRMAVPDRQKPRRKRKEIVKEKKDKGGYKKRQQEKERTSGKQGVRKTEGTQRTEKTNRSRSVQKEVRNNIVLGSISFGWRIQLESWTSKVETRHPCGKPETNAMSRSVSGRPRRLYSVTRRAPEGA</sequence>
<evidence type="ECO:0000256" key="1">
    <source>
        <dbReference type="SAM" id="MobiDB-lite"/>
    </source>
</evidence>
<accession>A0AAV7USR8</accession>
<feature type="compositionally biased region" description="Basic and acidic residues" evidence="1">
    <location>
        <begin position="19"/>
        <end position="63"/>
    </location>
</feature>
<reference evidence="2" key="1">
    <citation type="journal article" date="2022" name="bioRxiv">
        <title>Sequencing and chromosome-scale assembly of the giantPleurodeles waltlgenome.</title>
        <authorList>
            <person name="Brown T."/>
            <person name="Elewa A."/>
            <person name="Iarovenko S."/>
            <person name="Subramanian E."/>
            <person name="Araus A.J."/>
            <person name="Petzold A."/>
            <person name="Susuki M."/>
            <person name="Suzuki K.-i.T."/>
            <person name="Hayashi T."/>
            <person name="Toyoda A."/>
            <person name="Oliveira C."/>
            <person name="Osipova E."/>
            <person name="Leigh N.D."/>
            <person name="Simon A."/>
            <person name="Yun M.H."/>
        </authorList>
    </citation>
    <scope>NUCLEOTIDE SEQUENCE</scope>
    <source>
        <strain evidence="2">20211129_DDA</strain>
        <tissue evidence="2">Liver</tissue>
    </source>
</reference>
<dbReference type="Proteomes" id="UP001066276">
    <property type="component" value="Chromosome 2_2"/>
</dbReference>
<evidence type="ECO:0000313" key="3">
    <source>
        <dbReference type="Proteomes" id="UP001066276"/>
    </source>
</evidence>
<keyword evidence="3" id="KW-1185">Reference proteome</keyword>
<gene>
    <name evidence="2" type="ORF">NDU88_000983</name>
</gene>
<protein>
    <submittedName>
        <fullName evidence="2">Uncharacterized protein</fullName>
    </submittedName>
</protein>
<name>A0AAV7USR8_PLEWA</name>
<evidence type="ECO:0000313" key="2">
    <source>
        <dbReference type="EMBL" id="KAJ1191667.1"/>
    </source>
</evidence>
<dbReference type="AlphaFoldDB" id="A0AAV7USR8"/>